<proteinExistence type="predicted"/>
<evidence type="ECO:0000313" key="1">
    <source>
        <dbReference type="EMBL" id="RRB13455.1"/>
    </source>
</evidence>
<dbReference type="AlphaFoldDB" id="A0A3P1CJK4"/>
<evidence type="ECO:0000313" key="2">
    <source>
        <dbReference type="Proteomes" id="UP000274271"/>
    </source>
</evidence>
<sequence length="242" mass="27075">MADIDVKKIWVKAIDSKSANAFVRRHHYSGKVVNNSQLHFGCFYDNRLHGVLSFGPSMDKSKLIGLVSGTGWNEFVELNRMAFDNFLPRNSESRCIAVCLRLIRRECPHIKWVISFADGTQCGDGTIYRASGFVLTGISKNSSILEFPEGERVAITTLTANGNEPAAQKLREKYKIVYDGSASLKSYFNVGAKFLEGFQLRYIYLIDRSSKLTVPVLPFTAIDDVGAGMYKGESVPVRDRKE</sequence>
<dbReference type="RefSeq" id="WP_124907353.1">
    <property type="nucleotide sequence ID" value="NZ_RQJP01000003.1"/>
</dbReference>
<dbReference type="EMBL" id="RQJP01000003">
    <property type="protein sequence ID" value="RRB13455.1"/>
    <property type="molecule type" value="Genomic_DNA"/>
</dbReference>
<comment type="caution">
    <text evidence="1">The sequence shown here is derived from an EMBL/GenBank/DDBJ whole genome shotgun (WGS) entry which is preliminary data.</text>
</comment>
<accession>A0A3P1CJK4</accession>
<organism evidence="1 2">
    <name type="scientific">Larkinella knui</name>
    <dbReference type="NCBI Taxonomy" id="2025310"/>
    <lineage>
        <taxon>Bacteria</taxon>
        <taxon>Pseudomonadati</taxon>
        <taxon>Bacteroidota</taxon>
        <taxon>Cytophagia</taxon>
        <taxon>Cytophagales</taxon>
        <taxon>Spirosomataceae</taxon>
        <taxon>Larkinella</taxon>
    </lineage>
</organism>
<dbReference type="OrthoDB" id="2176957at2"/>
<reference evidence="1 2" key="1">
    <citation type="submission" date="2018-11" db="EMBL/GenBank/DDBJ databases">
        <authorList>
            <person name="Zhou Z."/>
            <person name="Wang G."/>
        </authorList>
    </citation>
    <scope>NUCLEOTIDE SEQUENCE [LARGE SCALE GENOMIC DNA]</scope>
    <source>
        <strain evidence="1 2">KCTC42998</strain>
    </source>
</reference>
<gene>
    <name evidence="1" type="ORF">EHT87_14360</name>
</gene>
<dbReference type="Proteomes" id="UP000274271">
    <property type="component" value="Unassembled WGS sequence"/>
</dbReference>
<dbReference type="Pfam" id="PF25680">
    <property type="entry name" value="Mom"/>
    <property type="match status" value="1"/>
</dbReference>
<protein>
    <submittedName>
        <fullName evidence="1">Uncharacterized protein</fullName>
    </submittedName>
</protein>
<keyword evidence="2" id="KW-1185">Reference proteome</keyword>
<dbReference type="InterPro" id="IPR057895">
    <property type="entry name" value="Mom"/>
</dbReference>
<name>A0A3P1CJK4_9BACT</name>